<accession>A0A1H3R2Q5</accession>
<reference evidence="3 4" key="1">
    <citation type="submission" date="2016-10" db="EMBL/GenBank/DDBJ databases">
        <authorList>
            <person name="de Groot N.N."/>
        </authorList>
    </citation>
    <scope>NUCLEOTIDE SEQUENCE [LARGE SCALE GENOMIC DNA]</scope>
    <source>
        <strain evidence="3 4">APO</strain>
    </source>
</reference>
<sequence length="386" mass="43038">MKNLDAKNVELKEMMKNAIESGDSEAFAKAQFEFAKEIESNILQEAKQTMNENLNDQAVMAKRGLNPLTAQELEYYNEVIGGEGFAGTEKLMPATIFDRVFEDLRLEHPLLSEIDFVNTTATTEWITRNNDVEAAWWGKLTAEITKKLEMAFKKEKTELYKLSAFVPVAKAMLDLGPQWLDRFVREILFESMAIALELAIVAGTGNEQPIGMIKDLSGSVVEGVYPDKTAVALENLEPQTLGEKIMAPLTKNGKRTVPSVLIVVNPLDYWKKVFPATTMLTTDGTFVHGVMPIPAKVVQSVAVTEGKLIAGMAKDYFMGVGSTQKIDYSDHYKFLEDERTYIAKQYANGHPIDNDSFLLFDISGLDITPAKNVYVTNAEDFHEPEA</sequence>
<gene>
    <name evidence="3" type="ORF">SAMN05192546_11171</name>
</gene>
<protein>
    <submittedName>
        <fullName evidence="3">Phage major capsid protein, HK97 family</fullName>
    </submittedName>
</protein>
<dbReference type="InterPro" id="IPR024455">
    <property type="entry name" value="Phage_capsid"/>
</dbReference>
<dbReference type="NCBIfam" id="TIGR01554">
    <property type="entry name" value="major_cap_HK97"/>
    <property type="match status" value="1"/>
</dbReference>
<dbReference type="RefSeq" id="WP_093315363.1">
    <property type="nucleotide sequence ID" value="NZ_FNPV01000011.1"/>
</dbReference>
<keyword evidence="4" id="KW-1185">Reference proteome</keyword>
<dbReference type="OrthoDB" id="2043141at2"/>
<name>A0A1H3R2Q5_9FIRM</name>
<comment type="subcellular location">
    <subcellularLocation>
        <location evidence="1">Virion</location>
    </subcellularLocation>
</comment>
<organism evidence="3 4">
    <name type="scientific">Tindallia californiensis</name>
    <dbReference type="NCBI Taxonomy" id="159292"/>
    <lineage>
        <taxon>Bacteria</taxon>
        <taxon>Bacillati</taxon>
        <taxon>Bacillota</taxon>
        <taxon>Clostridia</taxon>
        <taxon>Peptostreptococcales</taxon>
        <taxon>Tindalliaceae</taxon>
        <taxon>Tindallia</taxon>
    </lineage>
</organism>
<dbReference type="AlphaFoldDB" id="A0A1H3R2Q5"/>
<dbReference type="Pfam" id="PF05065">
    <property type="entry name" value="Phage_capsid"/>
    <property type="match status" value="1"/>
</dbReference>
<feature type="domain" description="Phage capsid-like C-terminal" evidence="2">
    <location>
        <begin position="91"/>
        <end position="360"/>
    </location>
</feature>
<dbReference type="STRING" id="159292.SAMN05192546_11171"/>
<dbReference type="EMBL" id="FNPV01000011">
    <property type="protein sequence ID" value="SDZ19219.1"/>
    <property type="molecule type" value="Genomic_DNA"/>
</dbReference>
<dbReference type="InterPro" id="IPR054612">
    <property type="entry name" value="Phage_capsid-like_C"/>
</dbReference>
<dbReference type="Gene3D" id="3.30.2400.10">
    <property type="entry name" value="Major capsid protein gp5"/>
    <property type="match status" value="1"/>
</dbReference>
<evidence type="ECO:0000259" key="2">
    <source>
        <dbReference type="Pfam" id="PF05065"/>
    </source>
</evidence>
<evidence type="ECO:0000313" key="4">
    <source>
        <dbReference type="Proteomes" id="UP000199230"/>
    </source>
</evidence>
<dbReference type="Proteomes" id="UP000199230">
    <property type="component" value="Unassembled WGS sequence"/>
</dbReference>
<proteinExistence type="predicted"/>
<evidence type="ECO:0000256" key="1">
    <source>
        <dbReference type="ARBA" id="ARBA00004328"/>
    </source>
</evidence>
<evidence type="ECO:0000313" key="3">
    <source>
        <dbReference type="EMBL" id="SDZ19219.1"/>
    </source>
</evidence>
<dbReference type="SUPFAM" id="SSF56563">
    <property type="entry name" value="Major capsid protein gp5"/>
    <property type="match status" value="1"/>
</dbReference>